<name>A0A4U1GBQ8_9SPHI</name>
<feature type="domain" description="SusD-like N-terminal" evidence="7">
    <location>
        <begin position="81"/>
        <end position="242"/>
    </location>
</feature>
<organism evidence="8 9">
    <name type="scientific">Pedobacter hiemivivus</name>
    <dbReference type="NCBI Taxonomy" id="2530454"/>
    <lineage>
        <taxon>Bacteria</taxon>
        <taxon>Pseudomonadati</taxon>
        <taxon>Bacteroidota</taxon>
        <taxon>Sphingobacteriia</taxon>
        <taxon>Sphingobacteriales</taxon>
        <taxon>Sphingobacteriaceae</taxon>
        <taxon>Pedobacter</taxon>
    </lineage>
</organism>
<comment type="subcellular location">
    <subcellularLocation>
        <location evidence="1">Cell outer membrane</location>
    </subcellularLocation>
</comment>
<dbReference type="CDD" id="cd08977">
    <property type="entry name" value="SusD"/>
    <property type="match status" value="1"/>
</dbReference>
<evidence type="ECO:0000256" key="3">
    <source>
        <dbReference type="ARBA" id="ARBA00022729"/>
    </source>
</evidence>
<evidence type="ECO:0000256" key="4">
    <source>
        <dbReference type="ARBA" id="ARBA00023136"/>
    </source>
</evidence>
<dbReference type="Proteomes" id="UP000309594">
    <property type="component" value="Unassembled WGS sequence"/>
</dbReference>
<gene>
    <name evidence="8" type="ORF">FBD94_18325</name>
</gene>
<dbReference type="Pfam" id="PF07980">
    <property type="entry name" value="SusD_RagB"/>
    <property type="match status" value="1"/>
</dbReference>
<dbReference type="Pfam" id="PF14322">
    <property type="entry name" value="SusD-like_3"/>
    <property type="match status" value="1"/>
</dbReference>
<keyword evidence="3" id="KW-0732">Signal</keyword>
<dbReference type="InterPro" id="IPR011990">
    <property type="entry name" value="TPR-like_helical_dom_sf"/>
</dbReference>
<dbReference type="AlphaFoldDB" id="A0A4U1GBQ8"/>
<keyword evidence="4" id="KW-0472">Membrane</keyword>
<evidence type="ECO:0000256" key="5">
    <source>
        <dbReference type="ARBA" id="ARBA00023237"/>
    </source>
</evidence>
<dbReference type="EMBL" id="SWDX01000007">
    <property type="protein sequence ID" value="TKC58572.1"/>
    <property type="molecule type" value="Genomic_DNA"/>
</dbReference>
<evidence type="ECO:0000259" key="6">
    <source>
        <dbReference type="Pfam" id="PF07980"/>
    </source>
</evidence>
<dbReference type="InterPro" id="IPR033985">
    <property type="entry name" value="SusD-like_N"/>
</dbReference>
<proteinExistence type="inferred from homology"/>
<dbReference type="PROSITE" id="PS51257">
    <property type="entry name" value="PROKAR_LIPOPROTEIN"/>
    <property type="match status" value="1"/>
</dbReference>
<evidence type="ECO:0000313" key="9">
    <source>
        <dbReference type="Proteomes" id="UP000309594"/>
    </source>
</evidence>
<reference evidence="8 9" key="1">
    <citation type="submission" date="2019-04" db="EMBL/GenBank/DDBJ databases">
        <title>Pedobacter sp. RP-1-16 sp. nov., isolated from Arctic soil.</title>
        <authorList>
            <person name="Dahal R.H."/>
            <person name="Kim D.-U."/>
        </authorList>
    </citation>
    <scope>NUCLEOTIDE SEQUENCE [LARGE SCALE GENOMIC DNA]</scope>
    <source>
        <strain evidence="8 9">RP-1-16</strain>
    </source>
</reference>
<dbReference type="InterPro" id="IPR012944">
    <property type="entry name" value="SusD_RagB_dom"/>
</dbReference>
<evidence type="ECO:0000256" key="2">
    <source>
        <dbReference type="ARBA" id="ARBA00006275"/>
    </source>
</evidence>
<comment type="caution">
    <text evidence="8">The sequence shown here is derived from an EMBL/GenBank/DDBJ whole genome shotgun (WGS) entry which is preliminary data.</text>
</comment>
<feature type="domain" description="RagB/SusD" evidence="6">
    <location>
        <begin position="324"/>
        <end position="494"/>
    </location>
</feature>
<comment type="similarity">
    <text evidence="2">Belongs to the SusD family.</text>
</comment>
<dbReference type="Gene3D" id="1.25.40.390">
    <property type="match status" value="1"/>
</dbReference>
<dbReference type="SUPFAM" id="SSF48452">
    <property type="entry name" value="TPR-like"/>
    <property type="match status" value="1"/>
</dbReference>
<sequence>MNSLKFKNIVFFTVLLVISVGCKKFLAERSQTLQYVNNFAQLDELLVGEGYMAHSNAFTTGTSGKYLPWLNVMDDDITEFATGSYVFDSRQPLFGFYTWQSKPFVNYLYAPYTDDTWAKFYKHINATNIIAKKATELNDNPTELKRILGEALFLRAGYYFYMINIYAKAYNPATAKTDLGVPLKITEFVDANLATRATVEQVYQQIVADLAEAEQALSDVPQKSLYHADVNAVNLLQSRIYLYMQDWENAATAAKKVIARKNTLYNLATYQPKTSFFTSKSPEAIFTQGTNIMMYLMYENGLTTFRPSDELIQLYGMKDLRRTTFFEIDPKGKYRYTKVYRSTLNAGVTPEALYSDNFFMRNAEAYLNLAEASAMLQGKEAEANTALNTLRRARFLPQDYQETNLTGTDLVSFIRDERRRELCFEGHRWFDLRRYAVNQLYPYSKTIVHPYSNTVQGNATLAATLTLLPNDPAYLIPLPDPAIEFNKGQLLQNPDRPNRAF</sequence>
<protein>
    <submittedName>
        <fullName evidence="8">RagB/SusD family nutrient uptake outer membrane protein</fullName>
    </submittedName>
</protein>
<dbReference type="GO" id="GO:0009279">
    <property type="term" value="C:cell outer membrane"/>
    <property type="evidence" value="ECO:0007669"/>
    <property type="project" value="UniProtKB-SubCell"/>
</dbReference>
<accession>A0A4U1GBQ8</accession>
<evidence type="ECO:0000313" key="8">
    <source>
        <dbReference type="EMBL" id="TKC58572.1"/>
    </source>
</evidence>
<evidence type="ECO:0000259" key="7">
    <source>
        <dbReference type="Pfam" id="PF14322"/>
    </source>
</evidence>
<keyword evidence="5" id="KW-0998">Cell outer membrane</keyword>
<evidence type="ECO:0000256" key="1">
    <source>
        <dbReference type="ARBA" id="ARBA00004442"/>
    </source>
</evidence>
<dbReference type="RefSeq" id="WP_136881287.1">
    <property type="nucleotide sequence ID" value="NZ_SWDX01000007.1"/>
</dbReference>